<name>A0A1R4K4F7_9ACTN</name>
<evidence type="ECO:0000313" key="7">
    <source>
        <dbReference type="Proteomes" id="UP000188342"/>
    </source>
</evidence>
<comment type="subcellular location">
    <subcellularLocation>
        <location evidence="1">Membrane</location>
        <topology evidence="1">Multi-pass membrane protein</topology>
    </subcellularLocation>
</comment>
<dbReference type="Proteomes" id="UP000188342">
    <property type="component" value="Unassembled WGS sequence"/>
</dbReference>
<keyword evidence="7" id="KW-1185">Reference proteome</keyword>
<protein>
    <submittedName>
        <fullName evidence="6">LrgA-associated membrane protein LrgB</fullName>
    </submittedName>
</protein>
<sequence length="235" mass="23396">MLPSLHQFTTTPLFGVTLTIGAYGVAHRLWLRGGRHPLLTPVLVAIALVVAVLHVAGVGYADYLTGGDLLSFLLGPATVALAVPLHRAGPSIGRMLRPVLMAVLVGSTAAMATTVVVVRLCGGTPQLEATLAPKSATTPIAIVLASSTGGVAALAAVVTVLTGVLGAVVGPGLLRAVGIHDPRVRGLALGVASHGIGTSRALEEDPLAGAFAALAMALSGISTSLLMPGVLALLG</sequence>
<proteinExistence type="predicted"/>
<evidence type="ECO:0000313" key="6">
    <source>
        <dbReference type="EMBL" id="SJN39072.1"/>
    </source>
</evidence>
<evidence type="ECO:0000256" key="1">
    <source>
        <dbReference type="ARBA" id="ARBA00004141"/>
    </source>
</evidence>
<dbReference type="PANTHER" id="PTHR30249:SF0">
    <property type="entry name" value="PLASTIDAL GLYCOLATE_GLYCERATE TRANSLOCATOR 1, CHLOROPLASTIC"/>
    <property type="match status" value="1"/>
</dbReference>
<feature type="transmembrane region" description="Helical" evidence="5">
    <location>
        <begin position="12"/>
        <end position="31"/>
    </location>
</feature>
<evidence type="ECO:0000256" key="2">
    <source>
        <dbReference type="ARBA" id="ARBA00022692"/>
    </source>
</evidence>
<keyword evidence="3 5" id="KW-1133">Transmembrane helix</keyword>
<reference evidence="6 7" key="1">
    <citation type="submission" date="2017-02" db="EMBL/GenBank/DDBJ databases">
        <authorList>
            <person name="Peterson S.W."/>
        </authorList>
    </citation>
    <scope>NUCLEOTIDE SEQUENCE [LARGE SCALE GENOMIC DNA]</scope>
    <source>
        <strain evidence="6 7">LSP_Lj1</strain>
    </source>
</reference>
<accession>A0A1R4K4F7</accession>
<dbReference type="Pfam" id="PF04172">
    <property type="entry name" value="LrgB"/>
    <property type="match status" value="1"/>
</dbReference>
<evidence type="ECO:0000256" key="3">
    <source>
        <dbReference type="ARBA" id="ARBA00022989"/>
    </source>
</evidence>
<organism evidence="6 7">
    <name type="scientific">Luteococcus japonicus LSP_Lj1</name>
    <dbReference type="NCBI Taxonomy" id="1255658"/>
    <lineage>
        <taxon>Bacteria</taxon>
        <taxon>Bacillati</taxon>
        <taxon>Actinomycetota</taxon>
        <taxon>Actinomycetes</taxon>
        <taxon>Propionibacteriales</taxon>
        <taxon>Propionibacteriaceae</taxon>
        <taxon>Luteococcus</taxon>
    </lineage>
</organism>
<dbReference type="STRING" id="1255658.FM114_11335"/>
<keyword evidence="2 5" id="KW-0812">Transmembrane</keyword>
<dbReference type="EMBL" id="FUKQ01000044">
    <property type="protein sequence ID" value="SJN39072.1"/>
    <property type="molecule type" value="Genomic_DNA"/>
</dbReference>
<feature type="transmembrane region" description="Helical" evidence="5">
    <location>
        <begin position="69"/>
        <end position="87"/>
    </location>
</feature>
<feature type="transmembrane region" description="Helical" evidence="5">
    <location>
        <begin position="99"/>
        <end position="120"/>
    </location>
</feature>
<dbReference type="InterPro" id="IPR007300">
    <property type="entry name" value="CidB/LrgB"/>
</dbReference>
<feature type="transmembrane region" description="Helical" evidence="5">
    <location>
        <begin position="140"/>
        <end position="172"/>
    </location>
</feature>
<keyword evidence="4 5" id="KW-0472">Membrane</keyword>
<feature type="transmembrane region" description="Helical" evidence="5">
    <location>
        <begin position="208"/>
        <end position="234"/>
    </location>
</feature>
<dbReference type="AlphaFoldDB" id="A0A1R4K4F7"/>
<dbReference type="OrthoDB" id="9811701at2"/>
<evidence type="ECO:0000256" key="5">
    <source>
        <dbReference type="SAM" id="Phobius"/>
    </source>
</evidence>
<gene>
    <name evidence="6" type="ORF">FM114_11335</name>
</gene>
<dbReference type="GO" id="GO:0016020">
    <property type="term" value="C:membrane"/>
    <property type="evidence" value="ECO:0007669"/>
    <property type="project" value="UniProtKB-SubCell"/>
</dbReference>
<dbReference type="PANTHER" id="PTHR30249">
    <property type="entry name" value="PUTATIVE SEROTONIN TRANSPORTER"/>
    <property type="match status" value="1"/>
</dbReference>
<evidence type="ECO:0000256" key="4">
    <source>
        <dbReference type="ARBA" id="ARBA00023136"/>
    </source>
</evidence>
<feature type="transmembrane region" description="Helical" evidence="5">
    <location>
        <begin position="38"/>
        <end position="57"/>
    </location>
</feature>